<keyword evidence="3" id="KW-1185">Reference proteome</keyword>
<evidence type="ECO:0000313" key="2">
    <source>
        <dbReference type="EMBL" id="CAB1436277.1"/>
    </source>
</evidence>
<evidence type="ECO:0000256" key="1">
    <source>
        <dbReference type="SAM" id="MobiDB-lite"/>
    </source>
</evidence>
<dbReference type="AlphaFoldDB" id="A0A9N7YLQ0"/>
<feature type="non-terminal residue" evidence="2">
    <location>
        <position position="172"/>
    </location>
</feature>
<dbReference type="Proteomes" id="UP001153269">
    <property type="component" value="Unassembled WGS sequence"/>
</dbReference>
<name>A0A9N7YLQ0_PLEPL</name>
<feature type="compositionally biased region" description="Low complexity" evidence="1">
    <location>
        <begin position="93"/>
        <end position="102"/>
    </location>
</feature>
<feature type="region of interest" description="Disordered" evidence="1">
    <location>
        <begin position="40"/>
        <end position="103"/>
    </location>
</feature>
<accession>A0A9N7YLQ0</accession>
<organism evidence="2 3">
    <name type="scientific">Pleuronectes platessa</name>
    <name type="common">European plaice</name>
    <dbReference type="NCBI Taxonomy" id="8262"/>
    <lineage>
        <taxon>Eukaryota</taxon>
        <taxon>Metazoa</taxon>
        <taxon>Chordata</taxon>
        <taxon>Craniata</taxon>
        <taxon>Vertebrata</taxon>
        <taxon>Euteleostomi</taxon>
        <taxon>Actinopterygii</taxon>
        <taxon>Neopterygii</taxon>
        <taxon>Teleostei</taxon>
        <taxon>Neoteleostei</taxon>
        <taxon>Acanthomorphata</taxon>
        <taxon>Carangaria</taxon>
        <taxon>Pleuronectiformes</taxon>
        <taxon>Pleuronectoidei</taxon>
        <taxon>Pleuronectidae</taxon>
        <taxon>Pleuronectes</taxon>
    </lineage>
</organism>
<protein>
    <submittedName>
        <fullName evidence="2">Uncharacterized protein</fullName>
    </submittedName>
</protein>
<feature type="compositionally biased region" description="Basic and acidic residues" evidence="1">
    <location>
        <begin position="41"/>
        <end position="64"/>
    </location>
</feature>
<evidence type="ECO:0000313" key="3">
    <source>
        <dbReference type="Proteomes" id="UP001153269"/>
    </source>
</evidence>
<comment type="caution">
    <text evidence="2">The sequence shown here is derived from an EMBL/GenBank/DDBJ whole genome shotgun (WGS) entry which is preliminary data.</text>
</comment>
<dbReference type="EMBL" id="CADEAL010001875">
    <property type="protein sequence ID" value="CAB1436277.1"/>
    <property type="molecule type" value="Genomic_DNA"/>
</dbReference>
<gene>
    <name evidence="2" type="ORF">PLEPLA_LOCUS24311</name>
</gene>
<sequence length="172" mass="18763">MTKRSSLRCLCLRTAARIIASLPVGSRRLYELEPVPAFRTADGHRPAAQEKRDRPPHQQRREVPPDEDLPPQKNLEEFRTPSLRRRGEEGDGATASPAAARAQRFNHKYQNTATLSISARGGWPQVVFLVAPNSPLTCQLYPQSAATPPPALSDAIEVHCQQSAPGQGGVAA</sequence>
<feature type="compositionally biased region" description="Basic and acidic residues" evidence="1">
    <location>
        <begin position="74"/>
        <end position="89"/>
    </location>
</feature>
<proteinExistence type="predicted"/>
<reference evidence="2" key="1">
    <citation type="submission" date="2020-03" db="EMBL/GenBank/DDBJ databases">
        <authorList>
            <person name="Weist P."/>
        </authorList>
    </citation>
    <scope>NUCLEOTIDE SEQUENCE</scope>
</reference>